<dbReference type="InterPro" id="IPR006504">
    <property type="entry name" value="Tscrpt_reg_Spx/MgsR"/>
</dbReference>
<dbReference type="PANTHER" id="PTHR30041:SF8">
    <property type="entry name" value="PROTEIN YFFB"/>
    <property type="match status" value="1"/>
</dbReference>
<protein>
    <submittedName>
        <fullName evidence="2">Arsenate reductase family protein</fullName>
    </submittedName>
</protein>
<accession>A0AAJ2JW30</accession>
<dbReference type="RefSeq" id="WP_021254581.1">
    <property type="nucleotide sequence ID" value="NZ_JAVYAA010000001.1"/>
</dbReference>
<reference evidence="3" key="1">
    <citation type="submission" date="2023-09" db="EMBL/GenBank/DDBJ databases">
        <title>Paenibacillus sp. chi10 Genome sequencing and assembly.</title>
        <authorList>
            <person name="Kim I."/>
        </authorList>
    </citation>
    <scope>NUCLEOTIDE SEQUENCE [LARGE SCALE GENOMIC DNA]</scope>
    <source>
        <strain evidence="3">chi10</strain>
    </source>
</reference>
<dbReference type="CDD" id="cd03036">
    <property type="entry name" value="ArsC_like"/>
    <property type="match status" value="1"/>
</dbReference>
<dbReference type="PROSITE" id="PS51353">
    <property type="entry name" value="ARSC"/>
    <property type="match status" value="1"/>
</dbReference>
<dbReference type="Pfam" id="PF03960">
    <property type="entry name" value="ArsC"/>
    <property type="match status" value="1"/>
</dbReference>
<dbReference type="SUPFAM" id="SSF52833">
    <property type="entry name" value="Thioredoxin-like"/>
    <property type="match status" value="1"/>
</dbReference>
<dbReference type="AlphaFoldDB" id="A0AAJ2JW30"/>
<organism evidence="2 3">
    <name type="scientific">Paenibacillus suaedae</name>
    <dbReference type="NCBI Taxonomy" id="3077233"/>
    <lineage>
        <taxon>Bacteria</taxon>
        <taxon>Bacillati</taxon>
        <taxon>Bacillota</taxon>
        <taxon>Bacilli</taxon>
        <taxon>Bacillales</taxon>
        <taxon>Paenibacillaceae</taxon>
        <taxon>Paenibacillus</taxon>
    </lineage>
</organism>
<evidence type="ECO:0000313" key="3">
    <source>
        <dbReference type="Proteomes" id="UP001250538"/>
    </source>
</evidence>
<name>A0AAJ2JW30_9BACL</name>
<dbReference type="Gene3D" id="3.40.30.10">
    <property type="entry name" value="Glutaredoxin"/>
    <property type="match status" value="1"/>
</dbReference>
<evidence type="ECO:0000256" key="1">
    <source>
        <dbReference type="PROSITE-ProRule" id="PRU01282"/>
    </source>
</evidence>
<dbReference type="EMBL" id="JAVYAA010000001">
    <property type="protein sequence ID" value="MDT8975278.1"/>
    <property type="molecule type" value="Genomic_DNA"/>
</dbReference>
<dbReference type="Proteomes" id="UP001250538">
    <property type="component" value="Unassembled WGS sequence"/>
</dbReference>
<sequence>MNVTVYQYAKCGTCRKAVQWLKGQGYDVALIPIVEEPPSSEELRALVAQSGLELKKFFNTSGEVYKAMQLKDKLPTMSEQEQLNLLASNGKLIKRPIVTDGYRATVGFKEEMFAEAWGTASKH</sequence>
<comment type="caution">
    <text evidence="2">The sequence shown here is derived from an EMBL/GenBank/DDBJ whole genome shotgun (WGS) entry which is preliminary data.</text>
</comment>
<gene>
    <name evidence="2" type="ORF">RQP50_03350</name>
</gene>
<dbReference type="NCBIfam" id="TIGR01617">
    <property type="entry name" value="arsC_related"/>
    <property type="match status" value="1"/>
</dbReference>
<dbReference type="InterPro" id="IPR006660">
    <property type="entry name" value="Arsenate_reductase-like"/>
</dbReference>
<comment type="similarity">
    <text evidence="1">Belongs to the ArsC family.</text>
</comment>
<dbReference type="PANTHER" id="PTHR30041">
    <property type="entry name" value="ARSENATE REDUCTASE"/>
    <property type="match status" value="1"/>
</dbReference>
<evidence type="ECO:0000313" key="2">
    <source>
        <dbReference type="EMBL" id="MDT8975278.1"/>
    </source>
</evidence>
<proteinExistence type="inferred from homology"/>
<dbReference type="InterPro" id="IPR036249">
    <property type="entry name" value="Thioredoxin-like_sf"/>
</dbReference>
<keyword evidence="3" id="KW-1185">Reference proteome</keyword>